<comment type="caution">
    <text evidence="2">The sequence shown here is derived from an EMBL/GenBank/DDBJ whole genome shotgun (WGS) entry which is preliminary data.</text>
</comment>
<protein>
    <recommendedName>
        <fullName evidence="1">Mycothiol-dependent maleylpyruvate isomerase metal-binding domain-containing protein</fullName>
    </recommendedName>
</protein>
<feature type="domain" description="Mycothiol-dependent maleylpyruvate isomerase metal-binding" evidence="1">
    <location>
        <begin position="12"/>
        <end position="129"/>
    </location>
</feature>
<proteinExistence type="predicted"/>
<dbReference type="InterPro" id="IPR024344">
    <property type="entry name" value="MDMPI_metal-binding"/>
</dbReference>
<dbReference type="Pfam" id="PF11716">
    <property type="entry name" value="MDMPI_N"/>
    <property type="match status" value="1"/>
</dbReference>
<gene>
    <name evidence="2" type="ORF">GALL_345180</name>
</gene>
<dbReference type="InterPro" id="IPR034660">
    <property type="entry name" value="DinB/YfiT-like"/>
</dbReference>
<evidence type="ECO:0000259" key="1">
    <source>
        <dbReference type="Pfam" id="PF11716"/>
    </source>
</evidence>
<sequence>MDELLELHRVNADRLTGLVSHIGDKWDLPTPCDEWSVRDLVNHLTSEQLWAPRLLAGHTVAEVGDAFDGDVLGDDPVASWRSAMSAALEAFAADGAVTRTVSLSRGPTPAHEYLEEMVMDLAIHGWDLAHALGVDEAIDPATVDRLLVALSNSGSPVGPSAYFKAPLPTSEDDDEQTRLLALFGRRA</sequence>
<dbReference type="Gene3D" id="1.20.120.450">
    <property type="entry name" value="dinb family like domain"/>
    <property type="match status" value="1"/>
</dbReference>
<organism evidence="2">
    <name type="scientific">mine drainage metagenome</name>
    <dbReference type="NCBI Taxonomy" id="410659"/>
    <lineage>
        <taxon>unclassified sequences</taxon>
        <taxon>metagenomes</taxon>
        <taxon>ecological metagenomes</taxon>
    </lineage>
</organism>
<reference evidence="2" key="1">
    <citation type="submission" date="2016-10" db="EMBL/GenBank/DDBJ databases">
        <title>Sequence of Gallionella enrichment culture.</title>
        <authorList>
            <person name="Poehlein A."/>
            <person name="Muehling M."/>
            <person name="Daniel R."/>
        </authorList>
    </citation>
    <scope>NUCLEOTIDE SEQUENCE</scope>
</reference>
<dbReference type="NCBIfam" id="TIGR03086">
    <property type="entry name" value="TIGR03086 family metal-binding protein"/>
    <property type="match status" value="1"/>
</dbReference>
<dbReference type="AlphaFoldDB" id="A0A1J5QV03"/>
<dbReference type="NCBIfam" id="TIGR03083">
    <property type="entry name" value="maleylpyruvate isomerase family mycothiol-dependent enzyme"/>
    <property type="match status" value="1"/>
</dbReference>
<dbReference type="InterPro" id="IPR017517">
    <property type="entry name" value="Maleyloyr_isom"/>
</dbReference>
<dbReference type="SUPFAM" id="SSF109854">
    <property type="entry name" value="DinB/YfiT-like putative metalloenzymes"/>
    <property type="match status" value="1"/>
</dbReference>
<name>A0A1J5QV03_9ZZZZ</name>
<dbReference type="GO" id="GO:0046872">
    <property type="term" value="F:metal ion binding"/>
    <property type="evidence" value="ECO:0007669"/>
    <property type="project" value="InterPro"/>
</dbReference>
<evidence type="ECO:0000313" key="2">
    <source>
        <dbReference type="EMBL" id="OIQ83668.1"/>
    </source>
</evidence>
<dbReference type="InterPro" id="IPR017520">
    <property type="entry name" value="CHP03086"/>
</dbReference>
<dbReference type="EMBL" id="MLJW01000682">
    <property type="protein sequence ID" value="OIQ83668.1"/>
    <property type="molecule type" value="Genomic_DNA"/>
</dbReference>
<accession>A0A1J5QV03</accession>